<dbReference type="GO" id="GO:0016829">
    <property type="term" value="F:lyase activity"/>
    <property type="evidence" value="ECO:0007669"/>
    <property type="project" value="UniProtKB-KW"/>
</dbReference>
<dbReference type="GO" id="GO:0000105">
    <property type="term" value="P:L-histidine biosynthetic process"/>
    <property type="evidence" value="ECO:0007669"/>
    <property type="project" value="UniProtKB-UniPathway"/>
</dbReference>
<organism evidence="12 13">
    <name type="scientific">Prochlorococcus marinus (strain MIT 9301)</name>
    <dbReference type="NCBI Taxonomy" id="167546"/>
    <lineage>
        <taxon>Bacteria</taxon>
        <taxon>Bacillati</taxon>
        <taxon>Cyanobacteriota</taxon>
        <taxon>Cyanophyceae</taxon>
        <taxon>Synechococcales</taxon>
        <taxon>Prochlorococcaceae</taxon>
        <taxon>Prochlorococcus</taxon>
    </lineage>
</organism>
<name>A3PE77_PROM0</name>
<protein>
    <submittedName>
        <fullName evidence="12">Glutamine amidotransferase</fullName>
    </submittedName>
</protein>
<evidence type="ECO:0000256" key="10">
    <source>
        <dbReference type="PIRSR" id="PIRSR000495-1"/>
    </source>
</evidence>
<dbReference type="eggNOG" id="COG0118">
    <property type="taxonomic scope" value="Bacteria"/>
</dbReference>
<evidence type="ECO:0000256" key="3">
    <source>
        <dbReference type="ARBA" id="ARBA00022605"/>
    </source>
</evidence>
<dbReference type="PROSITE" id="PS51273">
    <property type="entry name" value="GATASE_TYPE_1"/>
    <property type="match status" value="1"/>
</dbReference>
<sequence>MNPKVGIIDYNCGNLGSITKAFSFIGCETKILRDNDKNNCSHLVLPGVGSFKKGSDYIFKISKSIEEITLSHFAMERPLLGICLGYQLFSKGGTEGGQSKGFGFLDADCEHLSKIIDPNEIKIPNVGFQKLSYDSSELNLKDNCYYFVHSYALRFKNPPQNVQKIIIGGEELIIGFQHKNLWGFQFHPEKSQLKGLDLLRKFISL</sequence>
<evidence type="ECO:0000256" key="4">
    <source>
        <dbReference type="ARBA" id="ARBA00022801"/>
    </source>
</evidence>
<dbReference type="STRING" id="167546.P9301_14291"/>
<reference evidence="12 13" key="1">
    <citation type="journal article" date="2007" name="PLoS Genet.">
        <title>Patterns and implications of gene gain and loss in the evolution of Prochlorococcus.</title>
        <authorList>
            <person name="Kettler G.C."/>
            <person name="Martiny A.C."/>
            <person name="Huang K."/>
            <person name="Zucker J."/>
            <person name="Coleman M.L."/>
            <person name="Rodrigue S."/>
            <person name="Chen F."/>
            <person name="Lapidus A."/>
            <person name="Ferriera S."/>
            <person name="Johnson J."/>
            <person name="Steglich C."/>
            <person name="Church G.M."/>
            <person name="Richardson P."/>
            <person name="Chisholm S.W."/>
        </authorList>
    </citation>
    <scope>NUCLEOTIDE SEQUENCE [LARGE SCALE GENOMIC DNA]</scope>
    <source>
        <strain evidence="12 13">MIT 9301</strain>
    </source>
</reference>
<evidence type="ECO:0000256" key="9">
    <source>
        <dbReference type="ARBA" id="ARBA00049534"/>
    </source>
</evidence>
<feature type="active site" evidence="10">
    <location>
        <position position="189"/>
    </location>
</feature>
<keyword evidence="6" id="KW-0368">Histidine biosynthesis</keyword>
<evidence type="ECO:0000313" key="12">
    <source>
        <dbReference type="EMBL" id="ABO18052.1"/>
    </source>
</evidence>
<dbReference type="PANTHER" id="PTHR42701">
    <property type="entry name" value="IMIDAZOLE GLYCEROL PHOSPHATE SYNTHASE SUBUNIT HISH"/>
    <property type="match status" value="1"/>
</dbReference>
<feature type="domain" description="Glutamine amidotransferase" evidence="11">
    <location>
        <begin position="7"/>
        <end position="201"/>
    </location>
</feature>
<dbReference type="InterPro" id="IPR010139">
    <property type="entry name" value="Imidazole-glycPsynth_HisH"/>
</dbReference>
<evidence type="ECO:0000256" key="5">
    <source>
        <dbReference type="ARBA" id="ARBA00022962"/>
    </source>
</evidence>
<dbReference type="Proteomes" id="UP000001430">
    <property type="component" value="Chromosome"/>
</dbReference>
<dbReference type="InterPro" id="IPR017926">
    <property type="entry name" value="GATASE"/>
</dbReference>
<keyword evidence="3" id="KW-0028">Amino-acid biosynthesis</keyword>
<dbReference type="Pfam" id="PF00117">
    <property type="entry name" value="GATase"/>
    <property type="match status" value="1"/>
</dbReference>
<feature type="active site" description="Nucleophile" evidence="10">
    <location>
        <position position="83"/>
    </location>
</feature>
<keyword evidence="13" id="KW-1185">Reference proteome</keyword>
<dbReference type="GO" id="GO:0004359">
    <property type="term" value="F:glutaminase activity"/>
    <property type="evidence" value="ECO:0007669"/>
    <property type="project" value="UniProtKB-EC"/>
</dbReference>
<gene>
    <name evidence="12" type="ordered locus">P9301_14291</name>
</gene>
<dbReference type="SUPFAM" id="SSF52317">
    <property type="entry name" value="Class I glutamine amidotransferase-like"/>
    <property type="match status" value="1"/>
</dbReference>
<dbReference type="NCBIfam" id="TIGR01855">
    <property type="entry name" value="IMP_synth_hisH"/>
    <property type="match status" value="1"/>
</dbReference>
<comment type="catalytic activity">
    <reaction evidence="8">
        <text>5-[(5-phospho-1-deoxy-D-ribulos-1-ylimino)methylamino]-1-(5-phospho-beta-D-ribosyl)imidazole-4-carboxamide + L-glutamine = D-erythro-1-(imidazol-4-yl)glycerol 3-phosphate + 5-amino-1-(5-phospho-beta-D-ribosyl)imidazole-4-carboxamide + L-glutamate + H(+)</text>
        <dbReference type="Rhea" id="RHEA:24793"/>
        <dbReference type="ChEBI" id="CHEBI:15378"/>
        <dbReference type="ChEBI" id="CHEBI:29985"/>
        <dbReference type="ChEBI" id="CHEBI:58278"/>
        <dbReference type="ChEBI" id="CHEBI:58359"/>
        <dbReference type="ChEBI" id="CHEBI:58475"/>
        <dbReference type="ChEBI" id="CHEBI:58525"/>
        <dbReference type="EC" id="4.3.2.10"/>
    </reaction>
</comment>
<dbReference type="UniPathway" id="UPA00031">
    <property type="reaction ID" value="UER00010"/>
</dbReference>
<dbReference type="PIRSF" id="PIRSF000495">
    <property type="entry name" value="Amidotransf_hisH"/>
    <property type="match status" value="1"/>
</dbReference>
<dbReference type="PANTHER" id="PTHR42701:SF1">
    <property type="entry name" value="IMIDAZOLE GLYCEROL PHOSPHATE SYNTHASE SUBUNIT HISH"/>
    <property type="match status" value="1"/>
</dbReference>
<evidence type="ECO:0000256" key="2">
    <source>
        <dbReference type="ARBA" id="ARBA00011152"/>
    </source>
</evidence>
<dbReference type="HOGENOM" id="CLU_071837_2_2_3"/>
<dbReference type="OrthoDB" id="9807137at2"/>
<evidence type="ECO:0000256" key="8">
    <source>
        <dbReference type="ARBA" id="ARBA00047838"/>
    </source>
</evidence>
<evidence type="ECO:0000256" key="6">
    <source>
        <dbReference type="ARBA" id="ARBA00023102"/>
    </source>
</evidence>
<dbReference type="AlphaFoldDB" id="A3PE77"/>
<evidence type="ECO:0000256" key="7">
    <source>
        <dbReference type="ARBA" id="ARBA00023239"/>
    </source>
</evidence>
<keyword evidence="5 12" id="KW-0315">Glutamine amidotransferase</keyword>
<dbReference type="GO" id="GO:0000107">
    <property type="term" value="F:imidazoleglycerol-phosphate synthase activity"/>
    <property type="evidence" value="ECO:0007669"/>
    <property type="project" value="TreeGrafter"/>
</dbReference>
<accession>A3PE77</accession>
<proteinExistence type="predicted"/>
<comment type="pathway">
    <text evidence="1">Amino-acid biosynthesis; L-histidine biosynthesis; L-histidine from 5-phospho-alpha-D-ribose 1-diphosphate: step 5/9.</text>
</comment>
<evidence type="ECO:0000256" key="1">
    <source>
        <dbReference type="ARBA" id="ARBA00005091"/>
    </source>
</evidence>
<keyword evidence="4" id="KW-0378">Hydrolase</keyword>
<evidence type="ECO:0000259" key="11">
    <source>
        <dbReference type="Pfam" id="PF00117"/>
    </source>
</evidence>
<evidence type="ECO:0000313" key="13">
    <source>
        <dbReference type="Proteomes" id="UP000001430"/>
    </source>
</evidence>
<keyword evidence="12" id="KW-0808">Transferase</keyword>
<dbReference type="InterPro" id="IPR029062">
    <property type="entry name" value="Class_I_gatase-like"/>
</dbReference>
<comment type="subunit">
    <text evidence="2">Heterodimer of HisH and HisF.</text>
</comment>
<keyword evidence="7" id="KW-0456">Lyase</keyword>
<dbReference type="EMBL" id="CP000576">
    <property type="protein sequence ID" value="ABO18052.1"/>
    <property type="molecule type" value="Genomic_DNA"/>
</dbReference>
<feature type="active site" evidence="10">
    <location>
        <position position="187"/>
    </location>
</feature>
<comment type="catalytic activity">
    <reaction evidence="9">
        <text>L-glutamine + H2O = L-glutamate + NH4(+)</text>
        <dbReference type="Rhea" id="RHEA:15889"/>
        <dbReference type="ChEBI" id="CHEBI:15377"/>
        <dbReference type="ChEBI" id="CHEBI:28938"/>
        <dbReference type="ChEBI" id="CHEBI:29985"/>
        <dbReference type="ChEBI" id="CHEBI:58359"/>
        <dbReference type="EC" id="3.5.1.2"/>
    </reaction>
</comment>
<dbReference type="KEGG" id="pmg:P9301_14291"/>
<dbReference type="Gene3D" id="3.40.50.880">
    <property type="match status" value="1"/>
</dbReference>
<dbReference type="RefSeq" id="WP_011863361.1">
    <property type="nucleotide sequence ID" value="NC_009091.1"/>
</dbReference>